<evidence type="ECO:0000313" key="1">
    <source>
        <dbReference type="EMBL" id="MFD0861163.1"/>
    </source>
</evidence>
<dbReference type="Proteomes" id="UP001596978">
    <property type="component" value="Unassembled WGS sequence"/>
</dbReference>
<evidence type="ECO:0000313" key="2">
    <source>
        <dbReference type="Proteomes" id="UP001596978"/>
    </source>
</evidence>
<keyword evidence="2" id="KW-1185">Reference proteome</keyword>
<dbReference type="RefSeq" id="WP_386403673.1">
    <property type="nucleotide sequence ID" value="NZ_JBHTJH010000004.1"/>
</dbReference>
<comment type="caution">
    <text evidence="1">The sequence shown here is derived from an EMBL/GenBank/DDBJ whole genome shotgun (WGS) entry which is preliminary data.</text>
</comment>
<gene>
    <name evidence="1" type="ORF">ACFQ1M_03000</name>
</gene>
<proteinExistence type="predicted"/>
<organism evidence="1 2">
    <name type="scientific">Sungkyunkwania multivorans</name>
    <dbReference type="NCBI Taxonomy" id="1173618"/>
    <lineage>
        <taxon>Bacteria</taxon>
        <taxon>Pseudomonadati</taxon>
        <taxon>Bacteroidota</taxon>
        <taxon>Flavobacteriia</taxon>
        <taxon>Flavobacteriales</taxon>
        <taxon>Flavobacteriaceae</taxon>
        <taxon>Sungkyunkwania</taxon>
    </lineage>
</organism>
<protein>
    <recommendedName>
        <fullName evidence="3">Outer membrane protein beta-barrel domain-containing protein</fullName>
    </recommendedName>
</protein>
<reference evidence="2" key="1">
    <citation type="journal article" date="2019" name="Int. J. Syst. Evol. Microbiol.">
        <title>The Global Catalogue of Microorganisms (GCM) 10K type strain sequencing project: providing services to taxonomists for standard genome sequencing and annotation.</title>
        <authorList>
            <consortium name="The Broad Institute Genomics Platform"/>
            <consortium name="The Broad Institute Genome Sequencing Center for Infectious Disease"/>
            <person name="Wu L."/>
            <person name="Ma J."/>
        </authorList>
    </citation>
    <scope>NUCLEOTIDE SEQUENCE [LARGE SCALE GENOMIC DNA]</scope>
    <source>
        <strain evidence="2">CCUG 62952</strain>
    </source>
</reference>
<evidence type="ECO:0008006" key="3">
    <source>
        <dbReference type="Google" id="ProtNLM"/>
    </source>
</evidence>
<sequence length="278" mass="31572">MKSLIISFSFALICLNCYSQKLSGNFEFKNSITAINQGELLQYREGHRIKVIDTSDSKVKFQYYKFSSGSEKAKLLNNKYYYSEGKEEIGFGLYGAKNLDNVVDADDLRNRKIHQITKEEFLKHTIKIYPRFKGVRAGIFTIPFKLRLDDFDFEQNVTIGMNTGFQFRMNKYQENKWIVEGTLGIGLSKVSLNPENSDLTVADGEDANRSANAFSLSLGAMIHLSESINVGIQLGKDFLGNEDKNINWKYDRKTWLGIGINIGFSLSESKEGELENKG</sequence>
<accession>A0ABW3CTT9</accession>
<name>A0ABW3CTT9_9FLAO</name>
<dbReference type="EMBL" id="JBHTJH010000004">
    <property type="protein sequence ID" value="MFD0861163.1"/>
    <property type="molecule type" value="Genomic_DNA"/>
</dbReference>